<protein>
    <submittedName>
        <fullName evidence="2">Uncharacterized protein</fullName>
    </submittedName>
</protein>
<proteinExistence type="predicted"/>
<accession>A0A371HS98</accession>
<gene>
    <name evidence="2" type="ORF">CR513_10476</name>
</gene>
<dbReference type="STRING" id="157652.A0A371HS98"/>
<evidence type="ECO:0000313" key="2">
    <source>
        <dbReference type="EMBL" id="RDY05656.1"/>
    </source>
</evidence>
<feature type="compositionally biased region" description="Basic residues" evidence="1">
    <location>
        <begin position="23"/>
        <end position="32"/>
    </location>
</feature>
<evidence type="ECO:0000313" key="3">
    <source>
        <dbReference type="Proteomes" id="UP000257109"/>
    </source>
</evidence>
<dbReference type="Proteomes" id="UP000257109">
    <property type="component" value="Unassembled WGS sequence"/>
</dbReference>
<comment type="caution">
    <text evidence="2">The sequence shown here is derived from an EMBL/GenBank/DDBJ whole genome shotgun (WGS) entry which is preliminary data.</text>
</comment>
<keyword evidence="3" id="KW-1185">Reference proteome</keyword>
<dbReference type="OrthoDB" id="1741399at2759"/>
<evidence type="ECO:0000256" key="1">
    <source>
        <dbReference type="SAM" id="MobiDB-lite"/>
    </source>
</evidence>
<dbReference type="EMBL" id="QJKJ01001837">
    <property type="protein sequence ID" value="RDY05656.1"/>
    <property type="molecule type" value="Genomic_DNA"/>
</dbReference>
<name>A0A371HS98_MUCPR</name>
<feature type="region of interest" description="Disordered" evidence="1">
    <location>
        <begin position="15"/>
        <end position="34"/>
    </location>
</feature>
<organism evidence="2 3">
    <name type="scientific">Mucuna pruriens</name>
    <name type="common">Velvet bean</name>
    <name type="synonym">Dolichos pruriens</name>
    <dbReference type="NCBI Taxonomy" id="157652"/>
    <lineage>
        <taxon>Eukaryota</taxon>
        <taxon>Viridiplantae</taxon>
        <taxon>Streptophyta</taxon>
        <taxon>Embryophyta</taxon>
        <taxon>Tracheophyta</taxon>
        <taxon>Spermatophyta</taxon>
        <taxon>Magnoliopsida</taxon>
        <taxon>eudicotyledons</taxon>
        <taxon>Gunneridae</taxon>
        <taxon>Pentapetalae</taxon>
        <taxon>rosids</taxon>
        <taxon>fabids</taxon>
        <taxon>Fabales</taxon>
        <taxon>Fabaceae</taxon>
        <taxon>Papilionoideae</taxon>
        <taxon>50 kb inversion clade</taxon>
        <taxon>NPAAA clade</taxon>
        <taxon>indigoferoid/millettioid clade</taxon>
        <taxon>Phaseoleae</taxon>
        <taxon>Mucuna</taxon>
    </lineage>
</organism>
<reference evidence="2" key="1">
    <citation type="submission" date="2018-05" db="EMBL/GenBank/DDBJ databases">
        <title>Draft genome of Mucuna pruriens seed.</title>
        <authorList>
            <person name="Nnadi N.E."/>
            <person name="Vos R."/>
            <person name="Hasami M.H."/>
            <person name="Devisetty U.K."/>
            <person name="Aguiy J.C."/>
        </authorList>
    </citation>
    <scope>NUCLEOTIDE SEQUENCE [LARGE SCALE GENOMIC DNA]</scope>
    <source>
        <strain evidence="2">JCA_2017</strain>
    </source>
</reference>
<dbReference type="AlphaFoldDB" id="A0A371HS98"/>
<sequence>MVELVAIQENPGRSELGYEGAAKKGKPRRKTQGKQEIRPNLYHYFIRREIISPKQVAMIEDQPSGLVEWINPMARELDNWTTEALPDLVPWKIPTLVLDVTGESSRHNEGENSEEEALIELERPRLQSGTEELETINIGEGEETKDIRKLVALLREYSNIFAWYYRDMPGLDTTIVEHKLPLIPNVRQQLRRMKPKMVLKIKEEVEK</sequence>
<feature type="non-terminal residue" evidence="2">
    <location>
        <position position="1"/>
    </location>
</feature>